<dbReference type="AlphaFoldDB" id="A0A949JH14"/>
<gene>
    <name evidence="7 9" type="primary">mltG</name>
    <name evidence="9" type="ORF">JGS22_020680</name>
</gene>
<dbReference type="NCBIfam" id="TIGR00247">
    <property type="entry name" value="endolytic transglycosylase MltG"/>
    <property type="match status" value="1"/>
</dbReference>
<evidence type="ECO:0000256" key="8">
    <source>
        <dbReference type="SAM" id="MobiDB-lite"/>
    </source>
</evidence>
<keyword evidence="10" id="KW-1185">Reference proteome</keyword>
<feature type="region of interest" description="Disordered" evidence="8">
    <location>
        <begin position="1"/>
        <end position="341"/>
    </location>
</feature>
<feature type="compositionally biased region" description="Acidic residues" evidence="8">
    <location>
        <begin position="307"/>
        <end position="317"/>
    </location>
</feature>
<keyword evidence="5 7" id="KW-0456">Lyase</keyword>
<dbReference type="CDD" id="cd08010">
    <property type="entry name" value="MltG_like"/>
    <property type="match status" value="1"/>
</dbReference>
<evidence type="ECO:0000256" key="7">
    <source>
        <dbReference type="HAMAP-Rule" id="MF_02065"/>
    </source>
</evidence>
<dbReference type="GO" id="GO:0009252">
    <property type="term" value="P:peptidoglycan biosynthetic process"/>
    <property type="evidence" value="ECO:0007669"/>
    <property type="project" value="UniProtKB-UniRule"/>
</dbReference>
<proteinExistence type="inferred from homology"/>
<dbReference type="PANTHER" id="PTHR30518:SF2">
    <property type="entry name" value="ENDOLYTIC MUREIN TRANSGLYCOSYLASE"/>
    <property type="match status" value="1"/>
</dbReference>
<feature type="compositionally biased region" description="Gly residues" evidence="8">
    <location>
        <begin position="104"/>
        <end position="115"/>
    </location>
</feature>
<evidence type="ECO:0000256" key="2">
    <source>
        <dbReference type="ARBA" id="ARBA00022692"/>
    </source>
</evidence>
<dbReference type="Proteomes" id="UP000694501">
    <property type="component" value="Unassembled WGS sequence"/>
</dbReference>
<dbReference type="EC" id="4.2.2.29" evidence="7"/>
<dbReference type="HAMAP" id="MF_02065">
    <property type="entry name" value="MltG"/>
    <property type="match status" value="1"/>
</dbReference>
<feature type="transmembrane region" description="Helical" evidence="7">
    <location>
        <begin position="344"/>
        <end position="365"/>
    </location>
</feature>
<accession>A0A949JH14</accession>
<evidence type="ECO:0000256" key="5">
    <source>
        <dbReference type="ARBA" id="ARBA00023239"/>
    </source>
</evidence>
<dbReference type="EMBL" id="JAELVF020000001">
    <property type="protein sequence ID" value="MBU7599978.1"/>
    <property type="molecule type" value="Genomic_DNA"/>
</dbReference>
<organism evidence="9 10">
    <name type="scientific">Streptomyces tardus</name>
    <dbReference type="NCBI Taxonomy" id="2780544"/>
    <lineage>
        <taxon>Bacteria</taxon>
        <taxon>Bacillati</taxon>
        <taxon>Actinomycetota</taxon>
        <taxon>Actinomycetes</taxon>
        <taxon>Kitasatosporales</taxon>
        <taxon>Streptomycetaceae</taxon>
        <taxon>Streptomyces</taxon>
    </lineage>
</organism>
<dbReference type="PANTHER" id="PTHR30518">
    <property type="entry name" value="ENDOLYTIC MUREIN TRANSGLYCOSYLASE"/>
    <property type="match status" value="1"/>
</dbReference>
<feature type="compositionally biased region" description="Basic and acidic residues" evidence="8">
    <location>
        <begin position="318"/>
        <end position="336"/>
    </location>
</feature>
<comment type="function">
    <text evidence="7">Functions as a peptidoglycan terminase that cleaves nascent peptidoglycan strands endolytically to terminate their elongation.</text>
</comment>
<keyword evidence="1 7" id="KW-1003">Cell membrane</keyword>
<keyword evidence="6 7" id="KW-0961">Cell wall biogenesis/degradation</keyword>
<comment type="subcellular location">
    <subcellularLocation>
        <location evidence="7">Cell membrane</location>
        <topology evidence="7">Single-pass membrane protein</topology>
    </subcellularLocation>
</comment>
<feature type="compositionally biased region" description="Basic and acidic residues" evidence="8">
    <location>
        <begin position="258"/>
        <end position="273"/>
    </location>
</feature>
<evidence type="ECO:0000256" key="3">
    <source>
        <dbReference type="ARBA" id="ARBA00022989"/>
    </source>
</evidence>
<evidence type="ECO:0000256" key="6">
    <source>
        <dbReference type="ARBA" id="ARBA00023316"/>
    </source>
</evidence>
<feature type="site" description="Important for catalytic activity" evidence="7">
    <location>
        <position position="566"/>
    </location>
</feature>
<keyword evidence="3 7" id="KW-1133">Transmembrane helix</keyword>
<dbReference type="RefSeq" id="WP_211041805.1">
    <property type="nucleotide sequence ID" value="NZ_JAELVF020000001.1"/>
</dbReference>
<feature type="compositionally biased region" description="Low complexity" evidence="8">
    <location>
        <begin position="75"/>
        <end position="94"/>
    </location>
</feature>
<comment type="caution">
    <text evidence="9">The sequence shown here is derived from an EMBL/GenBank/DDBJ whole genome shotgun (WGS) entry which is preliminary data.</text>
</comment>
<feature type="compositionally biased region" description="Basic and acidic residues" evidence="8">
    <location>
        <begin position="283"/>
        <end position="294"/>
    </location>
</feature>
<dbReference type="GO" id="GO:0008932">
    <property type="term" value="F:lytic endotransglycosylase activity"/>
    <property type="evidence" value="ECO:0007669"/>
    <property type="project" value="UniProtKB-UniRule"/>
</dbReference>
<evidence type="ECO:0000313" key="10">
    <source>
        <dbReference type="Proteomes" id="UP000694501"/>
    </source>
</evidence>
<name>A0A949JH14_9ACTN</name>
<dbReference type="GO" id="GO:0005886">
    <property type="term" value="C:plasma membrane"/>
    <property type="evidence" value="ECO:0007669"/>
    <property type="project" value="UniProtKB-SubCell"/>
</dbReference>
<keyword evidence="2 7" id="KW-0812">Transmembrane</keyword>
<dbReference type="GO" id="GO:0071555">
    <property type="term" value="P:cell wall organization"/>
    <property type="evidence" value="ECO:0007669"/>
    <property type="project" value="UniProtKB-KW"/>
</dbReference>
<dbReference type="Pfam" id="PF02618">
    <property type="entry name" value="YceG"/>
    <property type="match status" value="1"/>
</dbReference>
<dbReference type="Gene3D" id="3.30.160.60">
    <property type="entry name" value="Classic Zinc Finger"/>
    <property type="match status" value="1"/>
</dbReference>
<dbReference type="Gene3D" id="3.30.1490.480">
    <property type="entry name" value="Endolytic murein transglycosylase"/>
    <property type="match status" value="1"/>
</dbReference>
<comment type="similarity">
    <text evidence="7">Belongs to the transglycosylase MltG family.</text>
</comment>
<evidence type="ECO:0000313" key="9">
    <source>
        <dbReference type="EMBL" id="MBU7599978.1"/>
    </source>
</evidence>
<feature type="compositionally biased region" description="Low complexity" evidence="8">
    <location>
        <begin position="29"/>
        <end position="44"/>
    </location>
</feature>
<evidence type="ECO:0000256" key="4">
    <source>
        <dbReference type="ARBA" id="ARBA00023136"/>
    </source>
</evidence>
<comment type="catalytic activity">
    <reaction evidence="7">
        <text>a peptidoglycan chain = a peptidoglycan chain with N-acetyl-1,6-anhydromuramyl-[peptide] at the reducing end + a peptidoglycan chain with N-acetylglucosamine at the non-reducing end.</text>
        <dbReference type="EC" id="4.2.2.29"/>
    </reaction>
</comment>
<feature type="compositionally biased region" description="Low complexity" evidence="8">
    <location>
        <begin position="226"/>
        <end position="249"/>
    </location>
</feature>
<reference evidence="9" key="1">
    <citation type="submission" date="2021-06" db="EMBL/GenBank/DDBJ databases">
        <title>Sequencing of actinobacteria type strains.</title>
        <authorList>
            <person name="Nguyen G.-S."/>
            <person name="Wentzel A."/>
        </authorList>
    </citation>
    <scope>NUCLEOTIDE SEQUENCE</scope>
    <source>
        <strain evidence="9">P38-E01</strain>
    </source>
</reference>
<evidence type="ECO:0000256" key="1">
    <source>
        <dbReference type="ARBA" id="ARBA00022475"/>
    </source>
</evidence>
<keyword evidence="4 7" id="KW-0472">Membrane</keyword>
<sequence>MTEYGRGQGSQPWHPEDPLYGDQGWDGTQQAHQPPGQGHPQQGRPDQDPYGYADWQQQPGAPQSPYGDDPLGTRQQQGPYQDPPQQYQQQQQHQQHYDPHAQQGGYGYGDTGGGQQPYTSPDAYGAGSAYGQDPYAQQHESYGRGVAPGQQQDGYPAGDPYAQQQGYGAADPYGGTAGHGDPHGRDASYAPDTSYGHAASHASDTSYAPDTSYGHDASYGRDGSPGQEAPYAGAAGAQGHAAAQARQPEPAAPEEWDSDSRLENHAFFSDDHAPAASGGRAQARAERAAGRGEGGEGSGRSARGGAAEDDDLDDDPGDREPGRRRGRGRKDGGRKDGGRKKNGMACLTAAVVLVGGVGGAGYLAYDFFQGRFGSAPDYSGAGSGEVQVEIPAASSLSQMGNILKKEGVVKSHDAFVEASGKNGDAAKIHAGTYLLRKGMSAEAAIKLMLDPASQSGLIVPEGLRASKIYELIDERTESPEGTTEKLAKSTEFDLPSWAEGGGDPLEGFLFPSKYSVSKKTEPVAVLKEMVKRANAEFTKVDLEGNAKKVGHTPYEVLTIASLIQAEAQSDDEFGKVSRVVYNRIKPGNSATNGRLDFDSTINYALGRSTLDVSVTDTKLDHPYNTYRIAGLPPGPIDNPGHQAIESALKPTKGEWLYFVTVRAGDTRFSETFEEHSQHVREFNEEQRRND</sequence>
<protein>
    <recommendedName>
        <fullName evidence="7">Endolytic murein transglycosylase</fullName>
        <ecNumber evidence="7">4.2.2.29</ecNumber>
    </recommendedName>
    <alternativeName>
        <fullName evidence="7">Peptidoglycan lytic transglycosylase</fullName>
    </alternativeName>
    <alternativeName>
        <fullName evidence="7">Peptidoglycan polymerization terminase</fullName>
    </alternativeName>
</protein>
<dbReference type="InterPro" id="IPR003770">
    <property type="entry name" value="MLTG-like"/>
</dbReference>